<feature type="transmembrane region" description="Helical" evidence="8">
    <location>
        <begin position="174"/>
        <end position="196"/>
    </location>
</feature>
<dbReference type="Proteomes" id="UP000228930">
    <property type="component" value="Unassembled WGS sequence"/>
</dbReference>
<evidence type="ECO:0000256" key="7">
    <source>
        <dbReference type="ARBA" id="ARBA00023136"/>
    </source>
</evidence>
<dbReference type="SUPFAM" id="SSF161098">
    <property type="entry name" value="MetI-like"/>
    <property type="match status" value="1"/>
</dbReference>
<keyword evidence="6 8" id="KW-1133">Transmembrane helix</keyword>
<dbReference type="RefSeq" id="WP_100175860.1">
    <property type="nucleotide sequence ID" value="NZ_LFJC01000003.1"/>
</dbReference>
<evidence type="ECO:0000256" key="4">
    <source>
        <dbReference type="ARBA" id="ARBA00022519"/>
    </source>
</evidence>
<evidence type="ECO:0000256" key="1">
    <source>
        <dbReference type="ARBA" id="ARBA00004429"/>
    </source>
</evidence>
<organism evidence="10 11">
    <name type="scientific">Bradyrhizobium nitroreducens</name>
    <dbReference type="NCBI Taxonomy" id="709803"/>
    <lineage>
        <taxon>Bacteria</taxon>
        <taxon>Pseudomonadati</taxon>
        <taxon>Pseudomonadota</taxon>
        <taxon>Alphaproteobacteria</taxon>
        <taxon>Hyphomicrobiales</taxon>
        <taxon>Nitrobacteraceae</taxon>
        <taxon>Bradyrhizobium</taxon>
    </lineage>
</organism>
<dbReference type="Pfam" id="PF00528">
    <property type="entry name" value="BPD_transp_1"/>
    <property type="match status" value="1"/>
</dbReference>
<evidence type="ECO:0000313" key="11">
    <source>
        <dbReference type="Proteomes" id="UP000228930"/>
    </source>
</evidence>
<feature type="transmembrane region" description="Helical" evidence="8">
    <location>
        <begin position="231"/>
        <end position="250"/>
    </location>
</feature>
<dbReference type="GO" id="GO:0055085">
    <property type="term" value="P:transmembrane transport"/>
    <property type="evidence" value="ECO:0007669"/>
    <property type="project" value="InterPro"/>
</dbReference>
<dbReference type="InterPro" id="IPR000515">
    <property type="entry name" value="MetI-like"/>
</dbReference>
<dbReference type="PROSITE" id="PS50928">
    <property type="entry name" value="ABC_TM1"/>
    <property type="match status" value="1"/>
</dbReference>
<evidence type="ECO:0000256" key="6">
    <source>
        <dbReference type="ARBA" id="ARBA00022989"/>
    </source>
</evidence>
<reference evidence="10 11" key="1">
    <citation type="submission" date="2015-06" db="EMBL/GenBank/DDBJ databases">
        <title>Comparative genome analysis of nirS-carrying Bradyrhizobium sp. strains.</title>
        <authorList>
            <person name="Ishii S."/>
            <person name="Jang J."/>
            <person name="Nishizawa T."/>
            <person name="Senoo K."/>
        </authorList>
    </citation>
    <scope>NUCLEOTIDE SEQUENCE [LARGE SCALE GENOMIC DNA]</scope>
    <source>
        <strain evidence="10 11">TSA1</strain>
    </source>
</reference>
<keyword evidence="7 8" id="KW-0472">Membrane</keyword>
<gene>
    <name evidence="10" type="ORF">TSA1_07570</name>
</gene>
<dbReference type="PANTHER" id="PTHR43357:SF4">
    <property type="entry name" value="INNER MEMBRANE ABC TRANSPORTER PERMEASE PROTEIN YDCV"/>
    <property type="match status" value="1"/>
</dbReference>
<keyword evidence="5 8" id="KW-0812">Transmembrane</keyword>
<evidence type="ECO:0000256" key="5">
    <source>
        <dbReference type="ARBA" id="ARBA00022692"/>
    </source>
</evidence>
<comment type="subcellular location">
    <subcellularLocation>
        <location evidence="1">Cell inner membrane</location>
        <topology evidence="1">Multi-pass membrane protein</topology>
    </subcellularLocation>
    <subcellularLocation>
        <location evidence="8">Cell membrane</location>
        <topology evidence="8">Multi-pass membrane protein</topology>
    </subcellularLocation>
</comment>
<feature type="domain" description="ABC transmembrane type-1" evidence="9">
    <location>
        <begin position="62"/>
        <end position="250"/>
    </location>
</feature>
<sequence length="269" mass="29022">MRRNGPLALIFHTIFVIVMVAPILVVCLVAFTPEGFLSLPTNGFSLRWFRAIANYPEFIHAFWVSLGLGALSSFVALLFAVPAALAIARYRFRGRDALAALFLSPLMIPHVVLGIAFLRFFTSVGLGGSFAALIIAHVIIVFPFALRLTLAAATGMDRTVEMAAVSLGAGGWTLFRRVTLPLILPGVISGWALAFIQSFDDLTMTVFLAAPGTETLPVRMFLYIQDNIDPLVTSVSACVIAVTMTALILLDRFYGLDRVLAGKGGDTGR</sequence>
<keyword evidence="11" id="KW-1185">Reference proteome</keyword>
<protein>
    <submittedName>
        <fullName evidence="10">ABC transporter permease</fullName>
    </submittedName>
</protein>
<comment type="caution">
    <text evidence="10">The sequence shown here is derived from an EMBL/GenBank/DDBJ whole genome shotgun (WGS) entry which is preliminary data.</text>
</comment>
<dbReference type="AlphaFoldDB" id="A0A2M6U813"/>
<evidence type="ECO:0000256" key="2">
    <source>
        <dbReference type="ARBA" id="ARBA00022448"/>
    </source>
</evidence>
<proteinExistence type="inferred from homology"/>
<evidence type="ECO:0000256" key="8">
    <source>
        <dbReference type="RuleBase" id="RU363032"/>
    </source>
</evidence>
<keyword evidence="2 8" id="KW-0813">Transport</keyword>
<keyword evidence="4" id="KW-0997">Cell inner membrane</keyword>
<dbReference type="EMBL" id="LFJC01000003">
    <property type="protein sequence ID" value="PIT00641.1"/>
    <property type="molecule type" value="Genomic_DNA"/>
</dbReference>
<keyword evidence="3" id="KW-1003">Cell membrane</keyword>
<dbReference type="GO" id="GO:0005886">
    <property type="term" value="C:plasma membrane"/>
    <property type="evidence" value="ECO:0007669"/>
    <property type="project" value="UniProtKB-SubCell"/>
</dbReference>
<comment type="similarity">
    <text evidence="8">Belongs to the binding-protein-dependent transport system permease family.</text>
</comment>
<feature type="transmembrane region" description="Helical" evidence="8">
    <location>
        <begin position="58"/>
        <end position="85"/>
    </location>
</feature>
<dbReference type="Gene3D" id="1.10.3720.10">
    <property type="entry name" value="MetI-like"/>
    <property type="match status" value="1"/>
</dbReference>
<evidence type="ECO:0000256" key="3">
    <source>
        <dbReference type="ARBA" id="ARBA00022475"/>
    </source>
</evidence>
<evidence type="ECO:0000313" key="10">
    <source>
        <dbReference type="EMBL" id="PIT00641.1"/>
    </source>
</evidence>
<dbReference type="InterPro" id="IPR035906">
    <property type="entry name" value="MetI-like_sf"/>
</dbReference>
<evidence type="ECO:0000259" key="9">
    <source>
        <dbReference type="PROSITE" id="PS50928"/>
    </source>
</evidence>
<dbReference type="PANTHER" id="PTHR43357">
    <property type="entry name" value="INNER MEMBRANE ABC TRANSPORTER PERMEASE PROTEIN YDCV"/>
    <property type="match status" value="1"/>
</dbReference>
<dbReference type="CDD" id="cd06261">
    <property type="entry name" value="TM_PBP2"/>
    <property type="match status" value="1"/>
</dbReference>
<feature type="transmembrane region" description="Helical" evidence="8">
    <location>
        <begin position="97"/>
        <end position="118"/>
    </location>
</feature>
<feature type="transmembrane region" description="Helical" evidence="8">
    <location>
        <begin position="7"/>
        <end position="31"/>
    </location>
</feature>
<feature type="transmembrane region" description="Helical" evidence="8">
    <location>
        <begin position="130"/>
        <end position="153"/>
    </location>
</feature>
<name>A0A2M6U813_9BRAD</name>
<accession>A0A2M6U813</accession>